<proteinExistence type="inferred from homology"/>
<keyword evidence="9" id="KW-1185">Reference proteome</keyword>
<dbReference type="SUPFAM" id="SSF75304">
    <property type="entry name" value="Amidase signature (AS) enzymes"/>
    <property type="match status" value="1"/>
</dbReference>
<gene>
    <name evidence="8" type="primary">SPCC550.07_4</name>
    <name evidence="8" type="ORF">LOC62_07G009501</name>
</gene>
<feature type="binding site" evidence="6">
    <location>
        <position position="184"/>
    </location>
    <ligand>
        <name>substrate</name>
    </ligand>
</feature>
<feature type="active site" description="Charge relay system" evidence="5">
    <location>
        <position position="209"/>
    </location>
</feature>
<feature type="binding site" evidence="6">
    <location>
        <position position="209"/>
    </location>
    <ligand>
        <name>substrate</name>
    </ligand>
</feature>
<evidence type="ECO:0000313" key="8">
    <source>
        <dbReference type="EMBL" id="WOO86013.1"/>
    </source>
</evidence>
<comment type="catalytic activity">
    <reaction evidence="1">
        <text>a monocarboxylic acid amide + H2O = a monocarboxylate + NH4(+)</text>
        <dbReference type="Rhea" id="RHEA:12020"/>
        <dbReference type="ChEBI" id="CHEBI:15377"/>
        <dbReference type="ChEBI" id="CHEBI:28938"/>
        <dbReference type="ChEBI" id="CHEBI:35757"/>
        <dbReference type="ChEBI" id="CHEBI:83628"/>
        <dbReference type="EC" id="3.5.1.4"/>
    </reaction>
</comment>
<dbReference type="Proteomes" id="UP000827549">
    <property type="component" value="Chromosome 7"/>
</dbReference>
<comment type="similarity">
    <text evidence="2">Belongs to the amidase family.</text>
</comment>
<organism evidence="8 9">
    <name type="scientific">Vanrija pseudolonga</name>
    <dbReference type="NCBI Taxonomy" id="143232"/>
    <lineage>
        <taxon>Eukaryota</taxon>
        <taxon>Fungi</taxon>
        <taxon>Dikarya</taxon>
        <taxon>Basidiomycota</taxon>
        <taxon>Agaricomycotina</taxon>
        <taxon>Tremellomycetes</taxon>
        <taxon>Trichosporonales</taxon>
        <taxon>Trichosporonaceae</taxon>
        <taxon>Vanrija</taxon>
    </lineage>
</organism>
<evidence type="ECO:0000256" key="3">
    <source>
        <dbReference type="ARBA" id="ARBA00012922"/>
    </source>
</evidence>
<dbReference type="EC" id="3.5.1.4" evidence="3"/>
<evidence type="ECO:0000256" key="6">
    <source>
        <dbReference type="PIRSR" id="PIRSR001221-2"/>
    </source>
</evidence>
<dbReference type="PROSITE" id="PS00571">
    <property type="entry name" value="AMIDASES"/>
    <property type="match status" value="1"/>
</dbReference>
<evidence type="ECO:0000313" key="9">
    <source>
        <dbReference type="Proteomes" id="UP000827549"/>
    </source>
</evidence>
<dbReference type="PIRSF" id="PIRSF001221">
    <property type="entry name" value="Amidase_fungi"/>
    <property type="match status" value="1"/>
</dbReference>
<dbReference type="Pfam" id="PF01425">
    <property type="entry name" value="Amidase"/>
    <property type="match status" value="1"/>
</dbReference>
<protein>
    <recommendedName>
        <fullName evidence="3">amidase</fullName>
        <ecNumber evidence="3">3.5.1.4</ecNumber>
    </recommendedName>
</protein>
<dbReference type="PANTHER" id="PTHR46072:SF4">
    <property type="entry name" value="AMIDASE C550.07-RELATED"/>
    <property type="match status" value="1"/>
</dbReference>
<evidence type="ECO:0000256" key="1">
    <source>
        <dbReference type="ARBA" id="ARBA00001311"/>
    </source>
</evidence>
<evidence type="ECO:0000256" key="2">
    <source>
        <dbReference type="ARBA" id="ARBA00009199"/>
    </source>
</evidence>
<dbReference type="InterPro" id="IPR036928">
    <property type="entry name" value="AS_sf"/>
</dbReference>
<dbReference type="RefSeq" id="XP_062632039.1">
    <property type="nucleotide sequence ID" value="XM_062776055.1"/>
</dbReference>
<dbReference type="InterPro" id="IPR023631">
    <property type="entry name" value="Amidase_dom"/>
</dbReference>
<sequence>MSPVQVPRPASEAIASAIAARDATIPPEYLLPKSFKLPKNPSGILESSGLLSAGELAIVNLDATGLAGQIASGTVTSVQATAAYIKAAALAQQATNCLVELFAAEALERAAFLDAELAAGRNHGAFHGVPVSIKDHIDVKGHDSPSGFLSFVGKMVAEEDAHLVRILRDAGAVFYCKTTNPQSLMHLETDSYLGLTSCPFNTALSSGGSSGGEGAIIGFRASPLGVGADIGGSVRSPAANCGIYSFKPSVGRLPNMGMVYPIGPKGYEGILGTHAPMGRSVRDMELYMRVFAAAQPWLREPGVEVKPWREVERKAKLRIGVLYDDGVVRPVAPVRRALDVAVAKLKAAGHDVVEFTPFKSAENWSLIVGDQCRDVTPADISQSKLYWPENGAMVRRHLANSGEPMRPLTEWIISQAGNKERTWAELTALAAQRDYFRYDFGVYWHQAGVDVVLSPVGPTPAPEHGTAKYWNYTSYWNLTNYPAGVFPTGLSVDPALDAEDGSYAPRNDSETFVYDNYDAEVSVDAPICLQVIGFLGLEEETLSAMGTIVDVVQK</sequence>
<evidence type="ECO:0000256" key="4">
    <source>
        <dbReference type="ARBA" id="ARBA00022801"/>
    </source>
</evidence>
<reference evidence="8" key="1">
    <citation type="submission" date="2023-10" db="EMBL/GenBank/DDBJ databases">
        <authorList>
            <person name="Noh H."/>
        </authorList>
    </citation>
    <scope>NUCLEOTIDE SEQUENCE</scope>
    <source>
        <strain evidence="8">DUCC4014</strain>
    </source>
</reference>
<feature type="domain" description="Amidase" evidence="7">
    <location>
        <begin position="80"/>
        <end position="542"/>
    </location>
</feature>
<name>A0AAF0YG67_9TREE</name>
<evidence type="ECO:0000256" key="5">
    <source>
        <dbReference type="PIRSR" id="PIRSR001221-1"/>
    </source>
</evidence>
<evidence type="ECO:0000259" key="7">
    <source>
        <dbReference type="Pfam" id="PF01425"/>
    </source>
</evidence>
<keyword evidence="4" id="KW-0378">Hydrolase</keyword>
<feature type="binding site" evidence="6">
    <location>
        <begin position="230"/>
        <end position="233"/>
    </location>
    <ligand>
        <name>substrate</name>
    </ligand>
</feature>
<accession>A0AAF0YG67</accession>
<feature type="active site" description="Acyl-ester intermediate" evidence="5">
    <location>
        <position position="233"/>
    </location>
</feature>
<dbReference type="AlphaFoldDB" id="A0AAF0YG67"/>
<dbReference type="Gene3D" id="3.90.1300.10">
    <property type="entry name" value="Amidase signature (AS) domain"/>
    <property type="match status" value="1"/>
</dbReference>
<dbReference type="GO" id="GO:0004040">
    <property type="term" value="F:amidase activity"/>
    <property type="evidence" value="ECO:0007669"/>
    <property type="project" value="UniProtKB-EC"/>
</dbReference>
<dbReference type="PANTHER" id="PTHR46072">
    <property type="entry name" value="AMIDASE-RELATED-RELATED"/>
    <property type="match status" value="1"/>
</dbReference>
<dbReference type="EMBL" id="CP086720">
    <property type="protein sequence ID" value="WOO86013.1"/>
    <property type="molecule type" value="Genomic_DNA"/>
</dbReference>
<dbReference type="InterPro" id="IPR020556">
    <property type="entry name" value="Amidase_CS"/>
</dbReference>
<dbReference type="GeneID" id="87812662"/>
<feature type="active site" description="Charge relay system" evidence="5">
    <location>
        <position position="134"/>
    </location>
</feature>